<organism evidence="2 3">
    <name type="scientific">Actinoalloteichus caeruleus DSM 43889</name>
    <dbReference type="NCBI Taxonomy" id="1120930"/>
    <lineage>
        <taxon>Bacteria</taxon>
        <taxon>Bacillati</taxon>
        <taxon>Actinomycetota</taxon>
        <taxon>Actinomycetes</taxon>
        <taxon>Pseudonocardiales</taxon>
        <taxon>Pseudonocardiaceae</taxon>
        <taxon>Actinoalloteichus</taxon>
        <taxon>Actinoalloteichus cyanogriseus</taxon>
    </lineage>
</organism>
<keyword evidence="3" id="KW-1185">Reference proteome</keyword>
<gene>
    <name evidence="2" type="ORF">G443_001671</name>
</gene>
<evidence type="ECO:0000313" key="3">
    <source>
        <dbReference type="Proteomes" id="UP000791080"/>
    </source>
</evidence>
<comment type="caution">
    <text evidence="2">The sequence shown here is derived from an EMBL/GenBank/DDBJ whole genome shotgun (WGS) entry which is preliminary data.</text>
</comment>
<feature type="domain" description="HTH cro/C1-type" evidence="1">
    <location>
        <begin position="18"/>
        <end position="72"/>
    </location>
</feature>
<dbReference type="SMART" id="SM00530">
    <property type="entry name" value="HTH_XRE"/>
    <property type="match status" value="1"/>
</dbReference>
<dbReference type="Pfam" id="PF19054">
    <property type="entry name" value="DUF5753"/>
    <property type="match status" value="1"/>
</dbReference>
<name>A0ABT1JFZ2_ACTCY</name>
<accession>A0ABT1JFZ2</accession>
<dbReference type="InterPro" id="IPR001387">
    <property type="entry name" value="Cro/C1-type_HTH"/>
</dbReference>
<dbReference type="EMBL" id="AUBJ02000001">
    <property type="protein sequence ID" value="MCP2331401.1"/>
    <property type="molecule type" value="Genomic_DNA"/>
</dbReference>
<dbReference type="Gene3D" id="1.10.260.40">
    <property type="entry name" value="lambda repressor-like DNA-binding domains"/>
    <property type="match status" value="1"/>
</dbReference>
<evidence type="ECO:0000313" key="2">
    <source>
        <dbReference type="EMBL" id="MCP2331401.1"/>
    </source>
</evidence>
<dbReference type="PROSITE" id="PS50943">
    <property type="entry name" value="HTH_CROC1"/>
    <property type="match status" value="1"/>
</dbReference>
<sequence>MRNNPPPLAYRLLLGQALRAHRERAGLEPNDVAKALGWYQRKVGFVESGHRKIAMAEAERLSELFQLSPAERERVLNLASEARRRDMVTPPVAGWALEYVAVEAAATQVRVFQEELIPGFIQTASYARAILSTALVPARDGVEAAVTARLTRQQRITGPDAPNVHLLLGEAALRRLVGGPKVMREQLRTLSEFAEADHVTLQVLPFVAGEYAALGTSFMLLDVGEPCATFALTETLVDGEWYDGPPYLERFTAAFERVASASLDVEDSHALLLQVRDEIKE</sequence>
<dbReference type="CDD" id="cd00093">
    <property type="entry name" value="HTH_XRE"/>
    <property type="match status" value="1"/>
</dbReference>
<proteinExistence type="predicted"/>
<evidence type="ECO:0000259" key="1">
    <source>
        <dbReference type="PROSITE" id="PS50943"/>
    </source>
</evidence>
<dbReference type="InterPro" id="IPR010982">
    <property type="entry name" value="Lambda_DNA-bd_dom_sf"/>
</dbReference>
<dbReference type="SUPFAM" id="SSF47413">
    <property type="entry name" value="lambda repressor-like DNA-binding domains"/>
    <property type="match status" value="1"/>
</dbReference>
<protein>
    <submittedName>
        <fullName evidence="2">Helix-turn-helix domain-containing protein</fullName>
    </submittedName>
</protein>
<dbReference type="RefSeq" id="WP_026418841.1">
    <property type="nucleotide sequence ID" value="NZ_AUBJ02000001.1"/>
</dbReference>
<dbReference type="Pfam" id="PF13560">
    <property type="entry name" value="HTH_31"/>
    <property type="match status" value="1"/>
</dbReference>
<dbReference type="Proteomes" id="UP000791080">
    <property type="component" value="Unassembled WGS sequence"/>
</dbReference>
<reference evidence="2 3" key="1">
    <citation type="submission" date="2022-06" db="EMBL/GenBank/DDBJ databases">
        <title>Genomic Encyclopedia of Type Strains, Phase I: the one thousand microbial genomes (KMG-I) project.</title>
        <authorList>
            <person name="Kyrpides N."/>
        </authorList>
    </citation>
    <scope>NUCLEOTIDE SEQUENCE [LARGE SCALE GENOMIC DNA]</scope>
    <source>
        <strain evidence="2 3">DSM 43889</strain>
    </source>
</reference>
<dbReference type="InterPro" id="IPR043917">
    <property type="entry name" value="DUF5753"/>
</dbReference>